<dbReference type="AlphaFoldDB" id="A0A310SKL7"/>
<protein>
    <submittedName>
        <fullName evidence="1">Uncharacterized protein</fullName>
    </submittedName>
</protein>
<dbReference type="EMBL" id="KQ761601">
    <property type="protein sequence ID" value="OAD57356.1"/>
    <property type="molecule type" value="Genomic_DNA"/>
</dbReference>
<sequence>MRKRKGLGRDVVRVRLDPIATCTPPIIPTAINRCTRFSCKLDDSSKPTTGHRLSRDSPCECTFGPEHSRRASATKIVRSSIDDPRGSDRMEVCSIGFSVRAESRKGK</sequence>
<gene>
    <name evidence="1" type="ORF">WN48_02247</name>
</gene>
<keyword evidence="2" id="KW-1185">Reference proteome</keyword>
<dbReference type="Proteomes" id="UP000250275">
    <property type="component" value="Unassembled WGS sequence"/>
</dbReference>
<reference evidence="1 2" key="1">
    <citation type="submission" date="2015-07" db="EMBL/GenBank/DDBJ databases">
        <title>The genome of Eufriesea mexicana.</title>
        <authorList>
            <person name="Pan H."/>
            <person name="Kapheim K."/>
        </authorList>
    </citation>
    <scope>NUCLEOTIDE SEQUENCE [LARGE SCALE GENOMIC DNA]</scope>
    <source>
        <strain evidence="1">0111107269</strain>
        <tissue evidence="1">Whole body</tissue>
    </source>
</reference>
<name>A0A310SKL7_9HYME</name>
<accession>A0A310SKL7</accession>
<evidence type="ECO:0000313" key="2">
    <source>
        <dbReference type="Proteomes" id="UP000250275"/>
    </source>
</evidence>
<proteinExistence type="predicted"/>
<organism evidence="1 2">
    <name type="scientific">Eufriesea mexicana</name>
    <dbReference type="NCBI Taxonomy" id="516756"/>
    <lineage>
        <taxon>Eukaryota</taxon>
        <taxon>Metazoa</taxon>
        <taxon>Ecdysozoa</taxon>
        <taxon>Arthropoda</taxon>
        <taxon>Hexapoda</taxon>
        <taxon>Insecta</taxon>
        <taxon>Pterygota</taxon>
        <taxon>Neoptera</taxon>
        <taxon>Endopterygota</taxon>
        <taxon>Hymenoptera</taxon>
        <taxon>Apocrita</taxon>
        <taxon>Aculeata</taxon>
        <taxon>Apoidea</taxon>
        <taxon>Anthophila</taxon>
        <taxon>Apidae</taxon>
        <taxon>Eufriesea</taxon>
    </lineage>
</organism>
<evidence type="ECO:0000313" key="1">
    <source>
        <dbReference type="EMBL" id="OAD57356.1"/>
    </source>
</evidence>